<dbReference type="SUPFAM" id="SSF88946">
    <property type="entry name" value="Sigma2 domain of RNA polymerase sigma factors"/>
    <property type="match status" value="1"/>
</dbReference>
<dbReference type="Pfam" id="PF08281">
    <property type="entry name" value="Sigma70_r4_2"/>
    <property type="match status" value="1"/>
</dbReference>
<sequence length="202" mass="22667">MPETSSPLFAVFQENEAALKRYLKRFFPRTEDVDDLAQETFLRAFAADAFETVGNPRAYLFRVAKNLALNEKERRAHATSSPIEDFEESPVLEDRTQVAADDALDSRRRLRVLAQAVAVLPPQCAKVFLLRKAYGLSYKEIAAKLNISVSTAEKHMVSGLLRCSEYLRQEGYEIESNPVRPARKLTPAVVNLETKHGKAGTP</sequence>
<evidence type="ECO:0000259" key="7">
    <source>
        <dbReference type="Pfam" id="PF04542"/>
    </source>
</evidence>
<keyword evidence="2 6" id="KW-0805">Transcription regulation</keyword>
<keyword evidence="10" id="KW-1185">Reference proteome</keyword>
<name>A0A846MXR4_9PROT</name>
<evidence type="ECO:0000259" key="8">
    <source>
        <dbReference type="Pfam" id="PF08281"/>
    </source>
</evidence>
<organism evidence="9 10">
    <name type="scientific">Rhizomicrobium palustre</name>
    <dbReference type="NCBI Taxonomy" id="189966"/>
    <lineage>
        <taxon>Bacteria</taxon>
        <taxon>Pseudomonadati</taxon>
        <taxon>Pseudomonadota</taxon>
        <taxon>Alphaproteobacteria</taxon>
        <taxon>Micropepsales</taxon>
        <taxon>Micropepsaceae</taxon>
        <taxon>Rhizomicrobium</taxon>
    </lineage>
</organism>
<evidence type="ECO:0000313" key="9">
    <source>
        <dbReference type="EMBL" id="NIK88015.1"/>
    </source>
</evidence>
<feature type="domain" description="RNA polymerase sigma-70 region 2" evidence="7">
    <location>
        <begin position="12"/>
        <end position="76"/>
    </location>
</feature>
<accession>A0A846MXR4</accession>
<dbReference type="Gene3D" id="1.10.10.10">
    <property type="entry name" value="Winged helix-like DNA-binding domain superfamily/Winged helix DNA-binding domain"/>
    <property type="match status" value="1"/>
</dbReference>
<dbReference type="Gene3D" id="1.10.1740.10">
    <property type="match status" value="1"/>
</dbReference>
<dbReference type="CDD" id="cd06171">
    <property type="entry name" value="Sigma70_r4"/>
    <property type="match status" value="1"/>
</dbReference>
<reference evidence="9 10" key="1">
    <citation type="submission" date="2020-03" db="EMBL/GenBank/DDBJ databases">
        <title>Genomic Encyclopedia of Type Strains, Phase IV (KMG-IV): sequencing the most valuable type-strain genomes for metagenomic binning, comparative biology and taxonomic classification.</title>
        <authorList>
            <person name="Goeker M."/>
        </authorList>
    </citation>
    <scope>NUCLEOTIDE SEQUENCE [LARGE SCALE GENOMIC DNA]</scope>
    <source>
        <strain evidence="9 10">DSM 19867</strain>
    </source>
</reference>
<dbReference type="InterPro" id="IPR014284">
    <property type="entry name" value="RNA_pol_sigma-70_dom"/>
</dbReference>
<dbReference type="PANTHER" id="PTHR43133:SF63">
    <property type="entry name" value="RNA POLYMERASE SIGMA FACTOR FECI-RELATED"/>
    <property type="match status" value="1"/>
</dbReference>
<evidence type="ECO:0000256" key="1">
    <source>
        <dbReference type="ARBA" id="ARBA00010641"/>
    </source>
</evidence>
<dbReference type="PANTHER" id="PTHR43133">
    <property type="entry name" value="RNA POLYMERASE ECF-TYPE SIGMA FACTO"/>
    <property type="match status" value="1"/>
</dbReference>
<keyword evidence="5 6" id="KW-0804">Transcription</keyword>
<dbReference type="SUPFAM" id="SSF88659">
    <property type="entry name" value="Sigma3 and sigma4 domains of RNA polymerase sigma factors"/>
    <property type="match status" value="1"/>
</dbReference>
<evidence type="ECO:0000256" key="2">
    <source>
        <dbReference type="ARBA" id="ARBA00023015"/>
    </source>
</evidence>
<keyword evidence="3 6" id="KW-0731">Sigma factor</keyword>
<evidence type="ECO:0000256" key="3">
    <source>
        <dbReference type="ARBA" id="ARBA00023082"/>
    </source>
</evidence>
<dbReference type="NCBIfam" id="TIGR02937">
    <property type="entry name" value="sigma70-ECF"/>
    <property type="match status" value="1"/>
</dbReference>
<dbReference type="GO" id="GO:0006352">
    <property type="term" value="P:DNA-templated transcription initiation"/>
    <property type="evidence" value="ECO:0007669"/>
    <property type="project" value="InterPro"/>
</dbReference>
<evidence type="ECO:0000313" key="10">
    <source>
        <dbReference type="Proteomes" id="UP000570514"/>
    </source>
</evidence>
<dbReference type="GO" id="GO:0003677">
    <property type="term" value="F:DNA binding"/>
    <property type="evidence" value="ECO:0007669"/>
    <property type="project" value="UniProtKB-KW"/>
</dbReference>
<comment type="similarity">
    <text evidence="1 6">Belongs to the sigma-70 factor family. ECF subfamily.</text>
</comment>
<dbReference type="GO" id="GO:0016987">
    <property type="term" value="F:sigma factor activity"/>
    <property type="evidence" value="ECO:0007669"/>
    <property type="project" value="UniProtKB-KW"/>
</dbReference>
<dbReference type="InterPro" id="IPR007627">
    <property type="entry name" value="RNA_pol_sigma70_r2"/>
</dbReference>
<dbReference type="PROSITE" id="PS01063">
    <property type="entry name" value="SIGMA70_ECF"/>
    <property type="match status" value="1"/>
</dbReference>
<protein>
    <recommendedName>
        <fullName evidence="6">RNA polymerase sigma factor</fullName>
    </recommendedName>
</protein>
<dbReference type="Pfam" id="PF04542">
    <property type="entry name" value="Sigma70_r2"/>
    <property type="match status" value="1"/>
</dbReference>
<feature type="domain" description="RNA polymerase sigma factor 70 region 4 type 2" evidence="8">
    <location>
        <begin position="112"/>
        <end position="163"/>
    </location>
</feature>
<dbReference type="EMBL" id="JAASRM010000001">
    <property type="protein sequence ID" value="NIK88015.1"/>
    <property type="molecule type" value="Genomic_DNA"/>
</dbReference>
<dbReference type="Proteomes" id="UP000570514">
    <property type="component" value="Unassembled WGS sequence"/>
</dbReference>
<dbReference type="RefSeq" id="WP_167082099.1">
    <property type="nucleotide sequence ID" value="NZ_BAAADC010000001.1"/>
</dbReference>
<gene>
    <name evidence="9" type="ORF">FHS83_001333</name>
</gene>
<dbReference type="InterPro" id="IPR013249">
    <property type="entry name" value="RNA_pol_sigma70_r4_t2"/>
</dbReference>
<dbReference type="AlphaFoldDB" id="A0A846MXR4"/>
<dbReference type="InterPro" id="IPR000838">
    <property type="entry name" value="RNA_pol_sigma70_ECF_CS"/>
</dbReference>
<dbReference type="InterPro" id="IPR013324">
    <property type="entry name" value="RNA_pol_sigma_r3/r4-like"/>
</dbReference>
<evidence type="ECO:0000256" key="4">
    <source>
        <dbReference type="ARBA" id="ARBA00023125"/>
    </source>
</evidence>
<evidence type="ECO:0000256" key="5">
    <source>
        <dbReference type="ARBA" id="ARBA00023163"/>
    </source>
</evidence>
<dbReference type="InterPro" id="IPR036388">
    <property type="entry name" value="WH-like_DNA-bd_sf"/>
</dbReference>
<dbReference type="InterPro" id="IPR039425">
    <property type="entry name" value="RNA_pol_sigma-70-like"/>
</dbReference>
<dbReference type="InterPro" id="IPR013325">
    <property type="entry name" value="RNA_pol_sigma_r2"/>
</dbReference>
<keyword evidence="4 6" id="KW-0238">DNA-binding</keyword>
<proteinExistence type="inferred from homology"/>
<evidence type="ECO:0000256" key="6">
    <source>
        <dbReference type="RuleBase" id="RU000716"/>
    </source>
</evidence>
<comment type="caution">
    <text evidence="9">The sequence shown here is derived from an EMBL/GenBank/DDBJ whole genome shotgun (WGS) entry which is preliminary data.</text>
</comment>